<name>A0ABU6XYQ4_9FABA</name>
<comment type="caution">
    <text evidence="1">The sequence shown here is derived from an EMBL/GenBank/DDBJ whole genome shotgun (WGS) entry which is preliminary data.</text>
</comment>
<evidence type="ECO:0000313" key="1">
    <source>
        <dbReference type="EMBL" id="MED6202852.1"/>
    </source>
</evidence>
<protein>
    <submittedName>
        <fullName evidence="1">Uncharacterized protein</fullName>
    </submittedName>
</protein>
<organism evidence="1 2">
    <name type="scientific">Stylosanthes scabra</name>
    <dbReference type="NCBI Taxonomy" id="79078"/>
    <lineage>
        <taxon>Eukaryota</taxon>
        <taxon>Viridiplantae</taxon>
        <taxon>Streptophyta</taxon>
        <taxon>Embryophyta</taxon>
        <taxon>Tracheophyta</taxon>
        <taxon>Spermatophyta</taxon>
        <taxon>Magnoliopsida</taxon>
        <taxon>eudicotyledons</taxon>
        <taxon>Gunneridae</taxon>
        <taxon>Pentapetalae</taxon>
        <taxon>rosids</taxon>
        <taxon>fabids</taxon>
        <taxon>Fabales</taxon>
        <taxon>Fabaceae</taxon>
        <taxon>Papilionoideae</taxon>
        <taxon>50 kb inversion clade</taxon>
        <taxon>dalbergioids sensu lato</taxon>
        <taxon>Dalbergieae</taxon>
        <taxon>Pterocarpus clade</taxon>
        <taxon>Stylosanthes</taxon>
    </lineage>
</organism>
<sequence length="64" mass="7024">HMLAVLRICVALEWASKEGVTFSSSNVSCWLPTHMRGFLHLCVAGLGLEKSWSHLGLARRDSGT</sequence>
<dbReference type="EMBL" id="JASCZI010217232">
    <property type="protein sequence ID" value="MED6202852.1"/>
    <property type="molecule type" value="Genomic_DNA"/>
</dbReference>
<feature type="non-terminal residue" evidence="1">
    <location>
        <position position="1"/>
    </location>
</feature>
<reference evidence="1 2" key="1">
    <citation type="journal article" date="2023" name="Plants (Basel)">
        <title>Bridging the Gap: Combining Genomics and Transcriptomics Approaches to Understand Stylosanthes scabra, an Orphan Legume from the Brazilian Caatinga.</title>
        <authorList>
            <person name="Ferreira-Neto J.R.C."/>
            <person name="da Silva M.D."/>
            <person name="Binneck E."/>
            <person name="de Melo N.F."/>
            <person name="da Silva R.H."/>
            <person name="de Melo A.L.T.M."/>
            <person name="Pandolfi V."/>
            <person name="Bustamante F.O."/>
            <person name="Brasileiro-Vidal A.C."/>
            <person name="Benko-Iseppon A.M."/>
        </authorList>
    </citation>
    <scope>NUCLEOTIDE SEQUENCE [LARGE SCALE GENOMIC DNA]</scope>
    <source>
        <tissue evidence="1">Leaves</tissue>
    </source>
</reference>
<keyword evidence="2" id="KW-1185">Reference proteome</keyword>
<gene>
    <name evidence="1" type="ORF">PIB30_109733</name>
</gene>
<proteinExistence type="predicted"/>
<evidence type="ECO:0000313" key="2">
    <source>
        <dbReference type="Proteomes" id="UP001341840"/>
    </source>
</evidence>
<accession>A0ABU6XYQ4</accession>
<dbReference type="Proteomes" id="UP001341840">
    <property type="component" value="Unassembled WGS sequence"/>
</dbReference>